<comment type="caution">
    <text evidence="2">The sequence shown here is derived from an EMBL/GenBank/DDBJ whole genome shotgun (WGS) entry which is preliminary data.</text>
</comment>
<keyword evidence="3" id="KW-1185">Reference proteome</keyword>
<evidence type="ECO:0000256" key="1">
    <source>
        <dbReference type="SAM" id="MobiDB-lite"/>
    </source>
</evidence>
<name>A0A6G1C615_9ORYZ</name>
<gene>
    <name evidence="2" type="ORF">E2562_017552</name>
</gene>
<evidence type="ECO:0000313" key="3">
    <source>
        <dbReference type="Proteomes" id="UP000479710"/>
    </source>
</evidence>
<dbReference type="EMBL" id="SPHZ02000010">
    <property type="protein sequence ID" value="KAF0895908.1"/>
    <property type="molecule type" value="Genomic_DNA"/>
</dbReference>
<protein>
    <submittedName>
        <fullName evidence="2">Uncharacterized protein</fullName>
    </submittedName>
</protein>
<reference evidence="2 3" key="1">
    <citation type="submission" date="2019-11" db="EMBL/GenBank/DDBJ databases">
        <title>Whole genome sequence of Oryza granulata.</title>
        <authorList>
            <person name="Li W."/>
        </authorList>
    </citation>
    <scope>NUCLEOTIDE SEQUENCE [LARGE SCALE GENOMIC DNA]</scope>
    <source>
        <strain evidence="3">cv. Menghai</strain>
        <tissue evidence="2">Leaf</tissue>
    </source>
</reference>
<feature type="region of interest" description="Disordered" evidence="1">
    <location>
        <begin position="189"/>
        <end position="224"/>
    </location>
</feature>
<proteinExistence type="predicted"/>
<feature type="compositionally biased region" description="Gly residues" evidence="1">
    <location>
        <begin position="53"/>
        <end position="72"/>
    </location>
</feature>
<sequence length="319" mass="32554">MPHDNSVAPVDHEGPPPPAALAAVFLASSGGGGSHPIGNGGNWSGRNRHRGLGNSGNNGGNQGVTTGAGGTQAGNTHQATNVVQHPAQQWPTPYYPWAGTIQMWPGPMGHNPSILGAQPPFEEVVFTRPSGLQLPAQLAYSQTLGPSAYSTPPLVTPPSLFQCPTRSRRLIDMVVAYWSWRAGLAGRGALPVDGGRRRGRPGRWTPRPGGRAAGGRPGAQDLELEGDGGCLLELEPGGRGWPSGAGCLAAGPASGAGLDAGSGGRAAGGWPGGQDLEGTAAAWRRSARALRGCAQATGHGSQMRERERPGIWSGRGPGG</sequence>
<accession>A0A6G1C615</accession>
<feature type="region of interest" description="Disordered" evidence="1">
    <location>
        <begin position="32"/>
        <end position="72"/>
    </location>
</feature>
<dbReference type="Proteomes" id="UP000479710">
    <property type="component" value="Unassembled WGS sequence"/>
</dbReference>
<organism evidence="2 3">
    <name type="scientific">Oryza meyeriana var. granulata</name>
    <dbReference type="NCBI Taxonomy" id="110450"/>
    <lineage>
        <taxon>Eukaryota</taxon>
        <taxon>Viridiplantae</taxon>
        <taxon>Streptophyta</taxon>
        <taxon>Embryophyta</taxon>
        <taxon>Tracheophyta</taxon>
        <taxon>Spermatophyta</taxon>
        <taxon>Magnoliopsida</taxon>
        <taxon>Liliopsida</taxon>
        <taxon>Poales</taxon>
        <taxon>Poaceae</taxon>
        <taxon>BOP clade</taxon>
        <taxon>Oryzoideae</taxon>
        <taxon>Oryzeae</taxon>
        <taxon>Oryzinae</taxon>
        <taxon>Oryza</taxon>
        <taxon>Oryza meyeriana</taxon>
    </lineage>
</organism>
<feature type="region of interest" description="Disordered" evidence="1">
    <location>
        <begin position="294"/>
        <end position="319"/>
    </location>
</feature>
<evidence type="ECO:0000313" key="2">
    <source>
        <dbReference type="EMBL" id="KAF0895908.1"/>
    </source>
</evidence>
<feature type="compositionally biased region" description="Gly residues" evidence="1">
    <location>
        <begin position="32"/>
        <end position="43"/>
    </location>
</feature>
<dbReference type="AlphaFoldDB" id="A0A6G1C615"/>